<evidence type="ECO:0008006" key="5">
    <source>
        <dbReference type="Google" id="ProtNLM"/>
    </source>
</evidence>
<dbReference type="PANTHER" id="PTHR33295">
    <property type="entry name" value="ATPASE"/>
    <property type="match status" value="1"/>
</dbReference>
<dbReference type="PANTHER" id="PTHR33295:SF20">
    <property type="entry name" value="ATPASE"/>
    <property type="match status" value="1"/>
</dbReference>
<dbReference type="InterPro" id="IPR041682">
    <property type="entry name" value="AAA_14"/>
</dbReference>
<dbReference type="RefSeq" id="WP_008857256.1">
    <property type="nucleotide sequence ID" value="NZ_AZEB01000020.1"/>
</dbReference>
<dbReference type="Proteomes" id="UP000051439">
    <property type="component" value="Unassembled WGS sequence"/>
</dbReference>
<protein>
    <recommendedName>
        <fullName evidence="5">ATPase</fullName>
    </recommendedName>
</protein>
<evidence type="ECO:0000259" key="2">
    <source>
        <dbReference type="Pfam" id="PF13635"/>
    </source>
</evidence>
<dbReference type="EMBL" id="AZEB01000020">
    <property type="protein sequence ID" value="KRL20802.1"/>
    <property type="molecule type" value="Genomic_DNA"/>
</dbReference>
<accession>A0A0R1NT43</accession>
<name>A0A0R1NT43_9LACO</name>
<feature type="domain" description="AAA" evidence="1">
    <location>
        <begin position="18"/>
        <end position="149"/>
    </location>
</feature>
<evidence type="ECO:0000313" key="3">
    <source>
        <dbReference type="EMBL" id="KRL20802.1"/>
    </source>
</evidence>
<dbReference type="InterPro" id="IPR025420">
    <property type="entry name" value="DUF4143"/>
</dbReference>
<dbReference type="Pfam" id="PF13635">
    <property type="entry name" value="DUF4143"/>
    <property type="match status" value="1"/>
</dbReference>
<reference evidence="3 4" key="1">
    <citation type="journal article" date="2015" name="Genome Announc.">
        <title>Expanding the biotechnology potential of lactobacilli through comparative genomics of 213 strains and associated genera.</title>
        <authorList>
            <person name="Sun Z."/>
            <person name="Harris H.M."/>
            <person name="McCann A."/>
            <person name="Guo C."/>
            <person name="Argimon S."/>
            <person name="Zhang W."/>
            <person name="Yang X."/>
            <person name="Jeffery I.B."/>
            <person name="Cooney J.C."/>
            <person name="Kagawa T.F."/>
            <person name="Liu W."/>
            <person name="Song Y."/>
            <person name="Salvetti E."/>
            <person name="Wrobel A."/>
            <person name="Rasinkangas P."/>
            <person name="Parkhill J."/>
            <person name="Rea M.C."/>
            <person name="O'Sullivan O."/>
            <person name="Ritari J."/>
            <person name="Douillard F.P."/>
            <person name="Paul Ross R."/>
            <person name="Yang R."/>
            <person name="Briner A.E."/>
            <person name="Felis G.E."/>
            <person name="de Vos W.M."/>
            <person name="Barrangou R."/>
            <person name="Klaenhammer T.R."/>
            <person name="Caufield P.W."/>
            <person name="Cui Y."/>
            <person name="Zhang H."/>
            <person name="O'Toole P.W."/>
        </authorList>
    </citation>
    <scope>NUCLEOTIDE SEQUENCE [LARGE SCALE GENOMIC DNA]</scope>
    <source>
        <strain evidence="3 4">DSM 19906</strain>
    </source>
</reference>
<sequence length="397" mass="45731">MIQRPTYLKRLIQLKDNENIKIITGVRRAGKSVLLMLYRDYLLSQGIPADNIIYFNFEDFSLLKIQTADQLRGLLANRLDKNVRTYLLLDEIQMVDGWQRVINGVRVSYDSDIVLTGSNAHMLSGELATLLSGRYVEIPIYPFSFKEFLQAKNIDPDSRKVDSSFTEYEQYGGFPSVVLADTPIKDTILSGIYDTIILNDVSMRANVRDTDILKSLVAFLADNIGQLIQPAKVARTLSSEGIKTTNHTVERYLSLLENAFLFYRARQYDIRGREYLRTSGKYYIVDAGLRRNAIGRRPGNYGGQLENIVYLELIRRGYKVNVGKLNTKEVDFVARKIDEILYVQVTYELPKNTHETDNLLEIKDNYRKLVITQQHYEFKEIDGIPIINIIDWLLESE</sequence>
<evidence type="ECO:0000313" key="4">
    <source>
        <dbReference type="Proteomes" id="UP000051439"/>
    </source>
</evidence>
<keyword evidence="4" id="KW-1185">Reference proteome</keyword>
<proteinExistence type="predicted"/>
<dbReference type="AlphaFoldDB" id="A0A0R1NT43"/>
<dbReference type="InterPro" id="IPR027417">
    <property type="entry name" value="P-loop_NTPase"/>
</dbReference>
<dbReference type="SUPFAM" id="SSF52540">
    <property type="entry name" value="P-loop containing nucleoside triphosphate hydrolases"/>
    <property type="match status" value="1"/>
</dbReference>
<gene>
    <name evidence="3" type="ORF">FC98_GL001206</name>
</gene>
<dbReference type="Pfam" id="PF13173">
    <property type="entry name" value="AAA_14"/>
    <property type="match status" value="1"/>
</dbReference>
<feature type="domain" description="DUF4143" evidence="2">
    <location>
        <begin position="199"/>
        <end position="347"/>
    </location>
</feature>
<organism evidence="3 4">
    <name type="scientific">Lentilactobacillus kisonensis DSM 19906 = JCM 15041</name>
    <dbReference type="NCBI Taxonomy" id="1423766"/>
    <lineage>
        <taxon>Bacteria</taxon>
        <taxon>Bacillati</taxon>
        <taxon>Bacillota</taxon>
        <taxon>Bacilli</taxon>
        <taxon>Lactobacillales</taxon>
        <taxon>Lactobacillaceae</taxon>
        <taxon>Lentilactobacillus</taxon>
    </lineage>
</organism>
<comment type="caution">
    <text evidence="3">The sequence shown here is derived from an EMBL/GenBank/DDBJ whole genome shotgun (WGS) entry which is preliminary data.</text>
</comment>
<evidence type="ECO:0000259" key="1">
    <source>
        <dbReference type="Pfam" id="PF13173"/>
    </source>
</evidence>
<dbReference type="PATRIC" id="fig|1423766.4.peg.1242"/>